<reference evidence="10 11" key="1">
    <citation type="submission" date="2018-11" db="EMBL/GenBank/DDBJ databases">
        <authorList>
            <consortium name="Pathogen Informatics"/>
        </authorList>
    </citation>
    <scope>NUCLEOTIDE SEQUENCE [LARGE SCALE GENOMIC DNA]</scope>
</reference>
<comment type="similarity">
    <text evidence="2 8">Belongs to the MIP/aquaporin (TC 1.A.8) family.</text>
</comment>
<sequence length="136" mass="15302">MMSNEATDRDKPVFIPDLLREAIHIRTPWVRNALSEFFGTFLLLFIGIGIVMQFVLSNERLNTWVQINFGWGFAISFTVYCCAKTSGGHYNPAVSLAMVTFGRLSVRDFFIYIIVQTLGAFVGAAGAYGIYYSKFC</sequence>
<keyword evidence="11" id="KW-1185">Reference proteome</keyword>
<evidence type="ECO:0000256" key="8">
    <source>
        <dbReference type="RuleBase" id="RU000477"/>
    </source>
</evidence>
<dbReference type="GO" id="GO:0015254">
    <property type="term" value="F:glycerol channel activity"/>
    <property type="evidence" value="ECO:0007669"/>
    <property type="project" value="TreeGrafter"/>
</dbReference>
<keyword evidence="3 8" id="KW-0813">Transport</keyword>
<evidence type="ECO:0008006" key="12">
    <source>
        <dbReference type="Google" id="ProtNLM"/>
    </source>
</evidence>
<evidence type="ECO:0000313" key="10">
    <source>
        <dbReference type="EMBL" id="VDM83196.1"/>
    </source>
</evidence>
<evidence type="ECO:0000256" key="9">
    <source>
        <dbReference type="SAM" id="Phobius"/>
    </source>
</evidence>
<dbReference type="InterPro" id="IPR022357">
    <property type="entry name" value="MIP_CS"/>
</dbReference>
<dbReference type="InterPro" id="IPR050363">
    <property type="entry name" value="MIP/Aquaporin"/>
</dbReference>
<comment type="function">
    <text evidence="7">Aquaglyceroporin that may modulate the water content and osmolytes during anhydrobiosis.</text>
</comment>
<evidence type="ECO:0000256" key="7">
    <source>
        <dbReference type="ARBA" id="ARBA00045280"/>
    </source>
</evidence>
<dbReference type="SUPFAM" id="SSF81338">
    <property type="entry name" value="Aquaporin-like"/>
    <property type="match status" value="1"/>
</dbReference>
<keyword evidence="5 9" id="KW-1133">Transmembrane helix</keyword>
<gene>
    <name evidence="10" type="ORF">SVUK_LOCUS18194</name>
</gene>
<dbReference type="PROSITE" id="PS00221">
    <property type="entry name" value="MIP"/>
    <property type="match status" value="1"/>
</dbReference>
<keyword evidence="4 8" id="KW-0812">Transmembrane</keyword>
<organism evidence="10 11">
    <name type="scientific">Strongylus vulgaris</name>
    <name type="common">Blood worm</name>
    <dbReference type="NCBI Taxonomy" id="40348"/>
    <lineage>
        <taxon>Eukaryota</taxon>
        <taxon>Metazoa</taxon>
        <taxon>Ecdysozoa</taxon>
        <taxon>Nematoda</taxon>
        <taxon>Chromadorea</taxon>
        <taxon>Rhabditida</taxon>
        <taxon>Rhabditina</taxon>
        <taxon>Rhabditomorpha</taxon>
        <taxon>Strongyloidea</taxon>
        <taxon>Strongylidae</taxon>
        <taxon>Strongylus</taxon>
    </lineage>
</organism>
<dbReference type="GO" id="GO:0015250">
    <property type="term" value="F:water channel activity"/>
    <property type="evidence" value="ECO:0007669"/>
    <property type="project" value="TreeGrafter"/>
</dbReference>
<feature type="transmembrane region" description="Helical" evidence="9">
    <location>
        <begin position="37"/>
        <end position="56"/>
    </location>
</feature>
<evidence type="ECO:0000256" key="1">
    <source>
        <dbReference type="ARBA" id="ARBA00004141"/>
    </source>
</evidence>
<evidence type="ECO:0000256" key="3">
    <source>
        <dbReference type="ARBA" id="ARBA00022448"/>
    </source>
</evidence>
<feature type="transmembrane region" description="Helical" evidence="9">
    <location>
        <begin position="109"/>
        <end position="131"/>
    </location>
</feature>
<dbReference type="EMBL" id="UYYB01121665">
    <property type="protein sequence ID" value="VDM83196.1"/>
    <property type="molecule type" value="Genomic_DNA"/>
</dbReference>
<dbReference type="PANTHER" id="PTHR43829">
    <property type="entry name" value="AQUAPORIN OR AQUAGLYCEROPORIN RELATED"/>
    <property type="match status" value="1"/>
</dbReference>
<comment type="subcellular location">
    <subcellularLocation>
        <location evidence="1">Membrane</location>
        <topology evidence="1">Multi-pass membrane protein</topology>
    </subcellularLocation>
</comment>
<dbReference type="InterPro" id="IPR000425">
    <property type="entry name" value="MIP"/>
</dbReference>
<dbReference type="Gene3D" id="1.20.1080.10">
    <property type="entry name" value="Glycerol uptake facilitator protein"/>
    <property type="match status" value="1"/>
</dbReference>
<evidence type="ECO:0000256" key="6">
    <source>
        <dbReference type="ARBA" id="ARBA00023136"/>
    </source>
</evidence>
<dbReference type="OrthoDB" id="3222at2759"/>
<dbReference type="AlphaFoldDB" id="A0A3P7JIG3"/>
<evidence type="ECO:0000256" key="2">
    <source>
        <dbReference type="ARBA" id="ARBA00006175"/>
    </source>
</evidence>
<dbReference type="GO" id="GO:0016323">
    <property type="term" value="C:basolateral plasma membrane"/>
    <property type="evidence" value="ECO:0007669"/>
    <property type="project" value="TreeGrafter"/>
</dbReference>
<dbReference type="Pfam" id="PF00230">
    <property type="entry name" value="MIP"/>
    <property type="match status" value="1"/>
</dbReference>
<dbReference type="Proteomes" id="UP000270094">
    <property type="component" value="Unassembled WGS sequence"/>
</dbReference>
<evidence type="ECO:0000256" key="5">
    <source>
        <dbReference type="ARBA" id="ARBA00022989"/>
    </source>
</evidence>
<dbReference type="PANTHER" id="PTHR43829:SF5">
    <property type="entry name" value="AQUAPORIN-9"/>
    <property type="match status" value="1"/>
</dbReference>
<accession>A0A3P7JIG3</accession>
<protein>
    <recommendedName>
        <fullName evidence="12">Aquaporin</fullName>
    </recommendedName>
</protein>
<dbReference type="InterPro" id="IPR023271">
    <property type="entry name" value="Aquaporin-like"/>
</dbReference>
<keyword evidence="6 9" id="KW-0472">Membrane</keyword>
<name>A0A3P7JIG3_STRVU</name>
<feature type="transmembrane region" description="Helical" evidence="9">
    <location>
        <begin position="68"/>
        <end position="89"/>
    </location>
</feature>
<evidence type="ECO:0000256" key="4">
    <source>
        <dbReference type="ARBA" id="ARBA00022692"/>
    </source>
</evidence>
<evidence type="ECO:0000313" key="11">
    <source>
        <dbReference type="Proteomes" id="UP000270094"/>
    </source>
</evidence>
<dbReference type="PRINTS" id="PR00783">
    <property type="entry name" value="MINTRINSICP"/>
</dbReference>
<proteinExistence type="inferred from homology"/>